<feature type="transmembrane region" description="Helical" evidence="6">
    <location>
        <begin position="143"/>
        <end position="164"/>
    </location>
</feature>
<dbReference type="Pfam" id="PF09335">
    <property type="entry name" value="VTT_dom"/>
    <property type="match status" value="1"/>
</dbReference>
<keyword evidence="3 6" id="KW-0812">Transmembrane</keyword>
<dbReference type="RefSeq" id="WP_322877208.1">
    <property type="nucleotide sequence ID" value="NZ_JAVMIP010000002.1"/>
</dbReference>
<dbReference type="AlphaFoldDB" id="A0AAE4FQM2"/>
<dbReference type="InterPro" id="IPR032816">
    <property type="entry name" value="VTT_dom"/>
</dbReference>
<evidence type="ECO:0000256" key="3">
    <source>
        <dbReference type="ARBA" id="ARBA00022692"/>
    </source>
</evidence>
<dbReference type="Proteomes" id="UP001268256">
    <property type="component" value="Unassembled WGS sequence"/>
</dbReference>
<name>A0AAE4FQM2_9CYAN</name>
<comment type="caution">
    <text evidence="8">The sequence shown here is derived from an EMBL/GenBank/DDBJ whole genome shotgun (WGS) entry which is preliminary data.</text>
</comment>
<feature type="transmembrane region" description="Helical" evidence="6">
    <location>
        <begin position="88"/>
        <end position="113"/>
    </location>
</feature>
<feature type="domain" description="VTT" evidence="7">
    <location>
        <begin position="76"/>
        <end position="193"/>
    </location>
</feature>
<proteinExistence type="inferred from homology"/>
<dbReference type="PANTHER" id="PTHR12677">
    <property type="entry name" value="GOLGI APPARATUS MEMBRANE PROTEIN TVP38-RELATED"/>
    <property type="match status" value="1"/>
</dbReference>
<sequence length="236" mass="25958">MSHPTMQRLLEIWSRLSRNPKFWLLVGLGIVLGIALAGPLRWLFDYEALVAMIRSWGPWAVVLFVGLFALSTVVGLPATFFPIAGGAIFGLVWGSVWALTGATVGAMGAFWLARYLLHGWAERKFGNHKYVTKFNQAVQANPISFVLAVRLAPFSPFSFVNFLFGLTSIDTWSYGLGTFVGLIPSIVLYTWFGVAGDQLAVSGNPMPIILVSLGLVLLSVLPILWKQLRRQQSSKS</sequence>
<evidence type="ECO:0000313" key="8">
    <source>
        <dbReference type="EMBL" id="MDS3859914.1"/>
    </source>
</evidence>
<accession>A0AAE4FQM2</accession>
<keyword evidence="5 6" id="KW-0472">Membrane</keyword>
<keyword evidence="2 6" id="KW-1003">Cell membrane</keyword>
<evidence type="ECO:0000256" key="2">
    <source>
        <dbReference type="ARBA" id="ARBA00022475"/>
    </source>
</evidence>
<evidence type="ECO:0000259" key="7">
    <source>
        <dbReference type="Pfam" id="PF09335"/>
    </source>
</evidence>
<dbReference type="InterPro" id="IPR015414">
    <property type="entry name" value="TMEM64"/>
</dbReference>
<dbReference type="PANTHER" id="PTHR12677:SF59">
    <property type="entry name" value="GOLGI APPARATUS MEMBRANE PROTEIN TVP38-RELATED"/>
    <property type="match status" value="1"/>
</dbReference>
<feature type="transmembrane region" description="Helical" evidence="6">
    <location>
        <begin position="21"/>
        <end position="44"/>
    </location>
</feature>
<evidence type="ECO:0000256" key="5">
    <source>
        <dbReference type="ARBA" id="ARBA00023136"/>
    </source>
</evidence>
<feature type="transmembrane region" description="Helical" evidence="6">
    <location>
        <begin position="176"/>
        <end position="194"/>
    </location>
</feature>
<gene>
    <name evidence="8" type="ORF">RIF25_03740</name>
</gene>
<keyword evidence="4 6" id="KW-1133">Transmembrane helix</keyword>
<evidence type="ECO:0000256" key="6">
    <source>
        <dbReference type="RuleBase" id="RU366058"/>
    </source>
</evidence>
<feature type="transmembrane region" description="Helical" evidence="6">
    <location>
        <begin position="56"/>
        <end position="76"/>
    </location>
</feature>
<protein>
    <recommendedName>
        <fullName evidence="6">TVP38/TMEM64 family membrane protein</fullName>
    </recommendedName>
</protein>
<evidence type="ECO:0000256" key="1">
    <source>
        <dbReference type="ARBA" id="ARBA00004651"/>
    </source>
</evidence>
<dbReference type="EMBL" id="JAVMIP010000002">
    <property type="protein sequence ID" value="MDS3859914.1"/>
    <property type="molecule type" value="Genomic_DNA"/>
</dbReference>
<keyword evidence="9" id="KW-1185">Reference proteome</keyword>
<organism evidence="8 9">
    <name type="scientific">Pseudocalidococcus azoricus BACA0444</name>
    <dbReference type="NCBI Taxonomy" id="2918990"/>
    <lineage>
        <taxon>Bacteria</taxon>
        <taxon>Bacillati</taxon>
        <taxon>Cyanobacteriota</taxon>
        <taxon>Cyanophyceae</taxon>
        <taxon>Acaryochloridales</taxon>
        <taxon>Thermosynechococcaceae</taxon>
        <taxon>Pseudocalidococcus</taxon>
        <taxon>Pseudocalidococcus azoricus</taxon>
    </lineage>
</organism>
<evidence type="ECO:0000313" key="9">
    <source>
        <dbReference type="Proteomes" id="UP001268256"/>
    </source>
</evidence>
<evidence type="ECO:0000256" key="4">
    <source>
        <dbReference type="ARBA" id="ARBA00022989"/>
    </source>
</evidence>
<comment type="similarity">
    <text evidence="6">Belongs to the TVP38/TMEM64 family.</text>
</comment>
<feature type="transmembrane region" description="Helical" evidence="6">
    <location>
        <begin position="206"/>
        <end position="225"/>
    </location>
</feature>
<comment type="subcellular location">
    <subcellularLocation>
        <location evidence="1 6">Cell membrane</location>
        <topology evidence="1 6">Multi-pass membrane protein</topology>
    </subcellularLocation>
</comment>
<reference evidence="9" key="1">
    <citation type="submission" date="2023-07" db="EMBL/GenBank/DDBJ databases">
        <authorList>
            <person name="Luz R."/>
            <person name="Cordeiro R."/>
            <person name="Fonseca A."/>
            <person name="Goncalves V."/>
        </authorList>
    </citation>
    <scope>NUCLEOTIDE SEQUENCE [LARGE SCALE GENOMIC DNA]</scope>
    <source>
        <strain evidence="9">BACA0444</strain>
    </source>
</reference>
<dbReference type="GO" id="GO:0005886">
    <property type="term" value="C:plasma membrane"/>
    <property type="evidence" value="ECO:0007669"/>
    <property type="project" value="UniProtKB-SubCell"/>
</dbReference>